<gene>
    <name evidence="5" type="ORF">KC207_02110</name>
</gene>
<dbReference type="RefSeq" id="WP_211601256.1">
    <property type="nucleotide sequence ID" value="NZ_JAGSNF010000003.1"/>
</dbReference>
<evidence type="ECO:0000313" key="5">
    <source>
        <dbReference type="EMBL" id="MBR7742085.1"/>
    </source>
</evidence>
<evidence type="ECO:0000313" key="6">
    <source>
        <dbReference type="Proteomes" id="UP000677016"/>
    </source>
</evidence>
<dbReference type="GO" id="GO:0016791">
    <property type="term" value="F:phosphatase activity"/>
    <property type="evidence" value="ECO:0007669"/>
    <property type="project" value="TreeGrafter"/>
</dbReference>
<dbReference type="GO" id="GO:0046872">
    <property type="term" value="F:metal ion binding"/>
    <property type="evidence" value="ECO:0007669"/>
    <property type="project" value="UniProtKB-KW"/>
</dbReference>
<keyword evidence="5" id="KW-0378">Hydrolase</keyword>
<feature type="binding site" evidence="4">
    <location>
        <position position="14"/>
    </location>
    <ligand>
        <name>Mg(2+)</name>
        <dbReference type="ChEBI" id="CHEBI:18420"/>
    </ligand>
</feature>
<dbReference type="Proteomes" id="UP000677016">
    <property type="component" value="Unassembled WGS sequence"/>
</dbReference>
<feature type="active site" description="Nucleophile" evidence="2">
    <location>
        <position position="14"/>
    </location>
</feature>
<reference evidence="5" key="1">
    <citation type="submission" date="2021-04" db="EMBL/GenBank/DDBJ databases">
        <title>Phycicoccus avicenniae sp. nov., a novel endophytic actinomycetes isolated from branch of Avicennia mariana.</title>
        <authorList>
            <person name="Tuo L."/>
        </authorList>
    </citation>
    <scope>NUCLEOTIDE SEQUENCE</scope>
    <source>
        <strain evidence="5">BSK3Z-2</strain>
    </source>
</reference>
<comment type="caution">
    <text evidence="5">The sequence shown here is derived from an EMBL/GenBank/DDBJ whole genome shotgun (WGS) entry which is preliminary data.</text>
</comment>
<dbReference type="PANTHER" id="PTHR19288:SF95">
    <property type="entry name" value="D-GLYCEROL 3-PHOSPHATE PHOSPHATASE"/>
    <property type="match status" value="1"/>
</dbReference>
<dbReference type="EMBL" id="JAGSNF010000003">
    <property type="protein sequence ID" value="MBR7742085.1"/>
    <property type="molecule type" value="Genomic_DNA"/>
</dbReference>
<dbReference type="PIRSF" id="PIRSF000915">
    <property type="entry name" value="PGP-type_phosphatase"/>
    <property type="match status" value="1"/>
</dbReference>
<feature type="binding site" evidence="3">
    <location>
        <position position="189"/>
    </location>
    <ligand>
        <name>substrate</name>
    </ligand>
</feature>
<comment type="similarity">
    <text evidence="1">Belongs to the HAD-like hydrolase superfamily.</text>
</comment>
<evidence type="ECO:0000256" key="3">
    <source>
        <dbReference type="PIRSR" id="PIRSR000915-2"/>
    </source>
</evidence>
<dbReference type="NCBIfam" id="TIGR01460">
    <property type="entry name" value="HAD-SF-IIA"/>
    <property type="match status" value="1"/>
</dbReference>
<name>A0A941HYP9_9MICO</name>
<dbReference type="Pfam" id="PF13242">
    <property type="entry name" value="Hydrolase_like"/>
    <property type="match status" value="1"/>
</dbReference>
<dbReference type="GO" id="GO:0005737">
    <property type="term" value="C:cytoplasm"/>
    <property type="evidence" value="ECO:0007669"/>
    <property type="project" value="TreeGrafter"/>
</dbReference>
<evidence type="ECO:0000256" key="4">
    <source>
        <dbReference type="PIRSR" id="PIRSR000915-3"/>
    </source>
</evidence>
<dbReference type="Pfam" id="PF13344">
    <property type="entry name" value="Hydrolase_6"/>
    <property type="match status" value="1"/>
</dbReference>
<keyword evidence="6" id="KW-1185">Reference proteome</keyword>
<dbReference type="AlphaFoldDB" id="A0A941HYP9"/>
<dbReference type="SUPFAM" id="SSF56784">
    <property type="entry name" value="HAD-like"/>
    <property type="match status" value="1"/>
</dbReference>
<keyword evidence="4" id="KW-0460">Magnesium</keyword>
<feature type="binding site" evidence="4">
    <location>
        <position position="214"/>
    </location>
    <ligand>
        <name>Mg(2+)</name>
        <dbReference type="ChEBI" id="CHEBI:18420"/>
    </ligand>
</feature>
<comment type="cofactor">
    <cofactor evidence="4">
        <name>Mg(2+)</name>
        <dbReference type="ChEBI" id="CHEBI:18420"/>
    </cofactor>
    <text evidence="4">Divalent metal ions. Mg(2+) is the most effective.</text>
</comment>
<accession>A0A941HYP9</accession>
<feature type="active site" description="Proton donor" evidence="2">
    <location>
        <position position="16"/>
    </location>
</feature>
<protein>
    <submittedName>
        <fullName evidence="5">HAD-IIA family hydrolase</fullName>
    </submittedName>
</protein>
<evidence type="ECO:0000256" key="2">
    <source>
        <dbReference type="PIRSR" id="PIRSR000915-1"/>
    </source>
</evidence>
<evidence type="ECO:0000256" key="1">
    <source>
        <dbReference type="PIRNR" id="PIRNR000915"/>
    </source>
</evidence>
<feature type="binding site" evidence="4">
    <location>
        <position position="16"/>
    </location>
    <ligand>
        <name>Mg(2+)</name>
        <dbReference type="ChEBI" id="CHEBI:18420"/>
    </ligand>
</feature>
<keyword evidence="4" id="KW-0479">Metal-binding</keyword>
<dbReference type="PANTHER" id="PTHR19288">
    <property type="entry name" value="4-NITROPHENYLPHOSPHATASE-RELATED"/>
    <property type="match status" value="1"/>
</dbReference>
<dbReference type="InterPro" id="IPR006357">
    <property type="entry name" value="HAD-SF_hydro_IIA"/>
</dbReference>
<sequence length="297" mass="30112">MTPVLGRFDAVVCDLDGVVYRGPSPVRHAVEALSALEVPVLYATNNASRAAGDVAAHLQDLGVPCAAEDVLTSSDAAAWLLSEDTESGPVLCIGGSGVARAVADAGFEPVTAAQARDVAPVAVVQGYGPDVSASDLAEAAYAVQAGARWVATNTDGTLPTDRGTAPGNGTLVAAVARAVGRPPDLVAGKPGPALYLLGARRLGVAAERVLAVGDRLETDVEGAVAAGMESLLVLTGVDDLEAALEAPAERRPTVVAPDLRWLGPMEPSTQDLRSAFEQAPSDGGAAVRRLLSEAGPR</sequence>
<proteinExistence type="inferred from homology"/>
<dbReference type="InterPro" id="IPR036412">
    <property type="entry name" value="HAD-like_sf"/>
</dbReference>
<organism evidence="5 6">
    <name type="scientific">Phycicoccus avicenniae</name>
    <dbReference type="NCBI Taxonomy" id="2828860"/>
    <lineage>
        <taxon>Bacteria</taxon>
        <taxon>Bacillati</taxon>
        <taxon>Actinomycetota</taxon>
        <taxon>Actinomycetes</taxon>
        <taxon>Micrococcales</taxon>
        <taxon>Intrasporangiaceae</taxon>
        <taxon>Phycicoccus</taxon>
    </lineage>
</organism>
<dbReference type="Gene3D" id="3.40.50.1000">
    <property type="entry name" value="HAD superfamily/HAD-like"/>
    <property type="match status" value="2"/>
</dbReference>
<dbReference type="InterPro" id="IPR023214">
    <property type="entry name" value="HAD_sf"/>
</dbReference>